<dbReference type="AlphaFoldDB" id="X1RLP7"/>
<gene>
    <name evidence="1" type="ORF">S12H4_14388</name>
</gene>
<comment type="caution">
    <text evidence="1">The sequence shown here is derived from an EMBL/GenBank/DDBJ whole genome shotgun (WGS) entry which is preliminary data.</text>
</comment>
<sequence length="55" mass="6214">GYRIKSWTLRHYPDGDPGTDLHAIKNDKCVSVTPIKLEFVHNTLAMKDLMESLSA</sequence>
<accession>X1RLP7</accession>
<proteinExistence type="predicted"/>
<protein>
    <submittedName>
        <fullName evidence="1">Uncharacterized protein</fullName>
    </submittedName>
</protein>
<organism evidence="1">
    <name type="scientific">marine sediment metagenome</name>
    <dbReference type="NCBI Taxonomy" id="412755"/>
    <lineage>
        <taxon>unclassified sequences</taxon>
        <taxon>metagenomes</taxon>
        <taxon>ecological metagenomes</taxon>
    </lineage>
</organism>
<dbReference type="EMBL" id="BARW01006857">
    <property type="protein sequence ID" value="GAI81687.1"/>
    <property type="molecule type" value="Genomic_DNA"/>
</dbReference>
<reference evidence="1" key="1">
    <citation type="journal article" date="2014" name="Front. Microbiol.">
        <title>High frequency of phylogenetically diverse reductive dehalogenase-homologous genes in deep subseafloor sedimentary metagenomes.</title>
        <authorList>
            <person name="Kawai M."/>
            <person name="Futagami T."/>
            <person name="Toyoda A."/>
            <person name="Takaki Y."/>
            <person name="Nishi S."/>
            <person name="Hori S."/>
            <person name="Arai W."/>
            <person name="Tsubouchi T."/>
            <person name="Morono Y."/>
            <person name="Uchiyama I."/>
            <person name="Ito T."/>
            <person name="Fujiyama A."/>
            <person name="Inagaki F."/>
            <person name="Takami H."/>
        </authorList>
    </citation>
    <scope>NUCLEOTIDE SEQUENCE</scope>
    <source>
        <strain evidence="1">Expedition CK06-06</strain>
    </source>
</reference>
<name>X1RLP7_9ZZZZ</name>
<evidence type="ECO:0000313" key="1">
    <source>
        <dbReference type="EMBL" id="GAI81687.1"/>
    </source>
</evidence>
<feature type="non-terminal residue" evidence="1">
    <location>
        <position position="1"/>
    </location>
</feature>